<evidence type="ECO:0000256" key="4">
    <source>
        <dbReference type="ARBA" id="ARBA00022547"/>
    </source>
</evidence>
<dbReference type="NCBIfam" id="NF004481">
    <property type="entry name" value="PRK05815.2-3"/>
    <property type="match status" value="1"/>
</dbReference>
<evidence type="ECO:0000256" key="6">
    <source>
        <dbReference type="ARBA" id="ARBA00022781"/>
    </source>
</evidence>
<evidence type="ECO:0000256" key="9">
    <source>
        <dbReference type="ARBA" id="ARBA00023136"/>
    </source>
</evidence>
<name>A0A317MYP1_9GAMM</name>
<keyword evidence="9 11" id="KW-0472">Membrane</keyword>
<dbReference type="NCBIfam" id="TIGR01131">
    <property type="entry name" value="ATP_synt_6_or_A"/>
    <property type="match status" value="1"/>
</dbReference>
<dbReference type="HAMAP" id="MF_01393">
    <property type="entry name" value="ATP_synth_a_bact"/>
    <property type="match status" value="1"/>
</dbReference>
<evidence type="ECO:0000256" key="11">
    <source>
        <dbReference type="HAMAP-Rule" id="MF_01393"/>
    </source>
</evidence>
<comment type="function">
    <text evidence="11 12">Key component of the proton channel; it plays a direct role in the translocation of protons across the membrane.</text>
</comment>
<keyword evidence="6 11" id="KW-0375">Hydrogen ion transport</keyword>
<comment type="similarity">
    <text evidence="2 11 12">Belongs to the ATPase A chain family.</text>
</comment>
<keyword evidence="10 11" id="KW-0066">ATP synthesis</keyword>
<keyword evidence="14" id="KW-1185">Reference proteome</keyword>
<dbReference type="GO" id="GO:0042777">
    <property type="term" value="P:proton motive force-driven plasma membrane ATP synthesis"/>
    <property type="evidence" value="ECO:0007669"/>
    <property type="project" value="TreeGrafter"/>
</dbReference>
<organism evidence="13 14">
    <name type="scientific">Plasticicumulans acidivorans</name>
    <dbReference type="NCBI Taxonomy" id="886464"/>
    <lineage>
        <taxon>Bacteria</taxon>
        <taxon>Pseudomonadati</taxon>
        <taxon>Pseudomonadota</taxon>
        <taxon>Gammaproteobacteria</taxon>
        <taxon>Candidatus Competibacteraceae</taxon>
        <taxon>Plasticicumulans</taxon>
    </lineage>
</organism>
<feature type="transmembrane region" description="Helical" evidence="11">
    <location>
        <begin position="193"/>
        <end position="216"/>
    </location>
</feature>
<keyword evidence="7 11" id="KW-1133">Transmembrane helix</keyword>
<dbReference type="OrthoDB" id="9789241at2"/>
<dbReference type="Proteomes" id="UP000246569">
    <property type="component" value="Unassembled WGS sequence"/>
</dbReference>
<dbReference type="AlphaFoldDB" id="A0A317MYP1"/>
<evidence type="ECO:0000313" key="14">
    <source>
        <dbReference type="Proteomes" id="UP000246569"/>
    </source>
</evidence>
<dbReference type="SUPFAM" id="SSF81336">
    <property type="entry name" value="F1F0 ATP synthase subunit A"/>
    <property type="match status" value="1"/>
</dbReference>
<evidence type="ECO:0000256" key="1">
    <source>
        <dbReference type="ARBA" id="ARBA00004141"/>
    </source>
</evidence>
<comment type="caution">
    <text evidence="13">The sequence shown here is derived from an EMBL/GenBank/DDBJ whole genome shotgun (WGS) entry which is preliminary data.</text>
</comment>
<keyword evidence="4 11" id="KW-0138">CF(0)</keyword>
<keyword evidence="8 11" id="KW-0406">Ion transport</keyword>
<feature type="transmembrane region" description="Helical" evidence="11">
    <location>
        <begin position="108"/>
        <end position="127"/>
    </location>
</feature>
<keyword evidence="3 11" id="KW-0813">Transport</keyword>
<dbReference type="Pfam" id="PF00119">
    <property type="entry name" value="ATP-synt_A"/>
    <property type="match status" value="1"/>
</dbReference>
<evidence type="ECO:0000256" key="3">
    <source>
        <dbReference type="ARBA" id="ARBA00022448"/>
    </source>
</evidence>
<keyword evidence="11" id="KW-1003">Cell membrane</keyword>
<dbReference type="GO" id="GO:0005886">
    <property type="term" value="C:plasma membrane"/>
    <property type="evidence" value="ECO:0007669"/>
    <property type="project" value="UniProtKB-SubCell"/>
</dbReference>
<proteinExistence type="inferred from homology"/>
<feature type="transmembrane region" description="Helical" evidence="11">
    <location>
        <begin position="165"/>
        <end position="187"/>
    </location>
</feature>
<dbReference type="RefSeq" id="WP_110017900.1">
    <property type="nucleotide sequence ID" value="NZ_QGTJ01000003.1"/>
</dbReference>
<dbReference type="GO" id="GO:0046933">
    <property type="term" value="F:proton-transporting ATP synthase activity, rotational mechanism"/>
    <property type="evidence" value="ECO:0007669"/>
    <property type="project" value="UniProtKB-UniRule"/>
</dbReference>
<keyword evidence="5 11" id="KW-0812">Transmembrane</keyword>
<gene>
    <name evidence="11" type="primary">atpB</name>
    <name evidence="13" type="ORF">C7443_103329</name>
</gene>
<reference evidence="13 14" key="1">
    <citation type="submission" date="2018-05" db="EMBL/GenBank/DDBJ databases">
        <title>Genomic Encyclopedia of Type Strains, Phase IV (KMG-IV): sequencing the most valuable type-strain genomes for metagenomic binning, comparative biology and taxonomic classification.</title>
        <authorList>
            <person name="Goeker M."/>
        </authorList>
    </citation>
    <scope>NUCLEOTIDE SEQUENCE [LARGE SCALE GENOMIC DNA]</scope>
    <source>
        <strain evidence="13 14">DSM 23606</strain>
    </source>
</reference>
<dbReference type="PANTHER" id="PTHR42823">
    <property type="entry name" value="ATP SYNTHASE SUBUNIT A, CHLOROPLASTIC"/>
    <property type="match status" value="1"/>
</dbReference>
<accession>A0A317MYP1</accession>
<dbReference type="EMBL" id="QGTJ01000003">
    <property type="protein sequence ID" value="PWV63402.1"/>
    <property type="molecule type" value="Genomic_DNA"/>
</dbReference>
<dbReference type="InterPro" id="IPR035908">
    <property type="entry name" value="F0_ATP_A_sf"/>
</dbReference>
<evidence type="ECO:0000313" key="13">
    <source>
        <dbReference type="EMBL" id="PWV63402.1"/>
    </source>
</evidence>
<evidence type="ECO:0000256" key="2">
    <source>
        <dbReference type="ARBA" id="ARBA00006810"/>
    </source>
</evidence>
<comment type="subcellular location">
    <subcellularLocation>
        <location evidence="11 12">Cell membrane</location>
        <topology evidence="11 12">Multi-pass membrane protein</topology>
    </subcellularLocation>
    <subcellularLocation>
        <location evidence="1">Membrane</location>
        <topology evidence="1">Multi-pass membrane protein</topology>
    </subcellularLocation>
</comment>
<evidence type="ECO:0000256" key="7">
    <source>
        <dbReference type="ARBA" id="ARBA00022989"/>
    </source>
</evidence>
<evidence type="ECO:0000256" key="12">
    <source>
        <dbReference type="RuleBase" id="RU000483"/>
    </source>
</evidence>
<dbReference type="InterPro" id="IPR000568">
    <property type="entry name" value="ATP_synth_F0_asu"/>
</dbReference>
<feature type="transmembrane region" description="Helical" evidence="11">
    <location>
        <begin position="76"/>
        <end position="96"/>
    </location>
</feature>
<sequence length="225" mass="24063">MNITPDALVYAWLGPLPVSATLINTWIVMALLLTLALLGRRQLGDADTPGPLQNLLEAVVEALRDQLRDIAQQDPAAYLPFVGTLFLFIAVSNLLGVVPGFEPPTASLSTTAALALAVFAAVPWFGIRHSGVRAYFAEYLKPTPLMLPLHIISELSRTLALAVRLFGNIMSDSVIIAILLSVAPLIFPVLMHLLGLITGLLQAYIFAVLAMVYIAAGTAARPPQS</sequence>
<dbReference type="PROSITE" id="PS00449">
    <property type="entry name" value="ATPASE_A"/>
    <property type="match status" value="1"/>
</dbReference>
<dbReference type="Gene3D" id="1.20.120.220">
    <property type="entry name" value="ATP synthase, F0 complex, subunit A"/>
    <property type="match status" value="1"/>
</dbReference>
<evidence type="ECO:0000256" key="10">
    <source>
        <dbReference type="ARBA" id="ARBA00023310"/>
    </source>
</evidence>
<dbReference type="GO" id="GO:0045259">
    <property type="term" value="C:proton-transporting ATP synthase complex"/>
    <property type="evidence" value="ECO:0007669"/>
    <property type="project" value="UniProtKB-KW"/>
</dbReference>
<dbReference type="CDD" id="cd00310">
    <property type="entry name" value="ATP-synt_Fo_a_6"/>
    <property type="match status" value="1"/>
</dbReference>
<protein>
    <recommendedName>
        <fullName evidence="11 12">ATP synthase subunit a</fullName>
    </recommendedName>
    <alternativeName>
        <fullName evidence="11">ATP synthase F0 sector subunit a</fullName>
    </alternativeName>
    <alternativeName>
        <fullName evidence="11">F-ATPase subunit 6</fullName>
    </alternativeName>
</protein>
<dbReference type="PRINTS" id="PR00123">
    <property type="entry name" value="ATPASEA"/>
</dbReference>
<evidence type="ECO:0000256" key="8">
    <source>
        <dbReference type="ARBA" id="ARBA00023065"/>
    </source>
</evidence>
<dbReference type="PANTHER" id="PTHR42823:SF3">
    <property type="entry name" value="ATP SYNTHASE SUBUNIT A, CHLOROPLASTIC"/>
    <property type="match status" value="1"/>
</dbReference>
<dbReference type="InterPro" id="IPR023011">
    <property type="entry name" value="ATP_synth_F0_asu_AS"/>
</dbReference>
<evidence type="ECO:0000256" key="5">
    <source>
        <dbReference type="ARBA" id="ARBA00022692"/>
    </source>
</evidence>
<dbReference type="InterPro" id="IPR045082">
    <property type="entry name" value="ATP_syn_F0_a_bact/chloroplast"/>
</dbReference>